<evidence type="ECO:0000313" key="2">
    <source>
        <dbReference type="Proteomes" id="UP000301475"/>
    </source>
</evidence>
<evidence type="ECO:0000313" key="1">
    <source>
        <dbReference type="EMBL" id="QCT07211.1"/>
    </source>
</evidence>
<dbReference type="InterPro" id="IPR012334">
    <property type="entry name" value="Pectin_lyas_fold"/>
</dbReference>
<evidence type="ECO:0008006" key="3">
    <source>
        <dbReference type="Google" id="ProtNLM"/>
    </source>
</evidence>
<dbReference type="EMBL" id="CP039381">
    <property type="protein sequence ID" value="QCT07211.1"/>
    <property type="molecule type" value="Genomic_DNA"/>
</dbReference>
<dbReference type="KEGG" id="ruj:E5Z56_07505"/>
<dbReference type="Proteomes" id="UP000301475">
    <property type="component" value="Chromosome"/>
</dbReference>
<dbReference type="InterPro" id="IPR011050">
    <property type="entry name" value="Pectin_lyase_fold/virulence"/>
</dbReference>
<dbReference type="AlphaFoldDB" id="A0A4P8XVR2"/>
<keyword evidence="2" id="KW-1185">Reference proteome</keyword>
<gene>
    <name evidence="1" type="ORF">E5Z56_07505</name>
</gene>
<protein>
    <recommendedName>
        <fullName evidence="3">Right handed beta helix domain-containing protein</fullName>
    </recommendedName>
</protein>
<sequence>MIKDENSQDESEVHCKFQGISACECKCNFIKLASFSTDNSHIWTDKKSAVIKAILKDKKNKVVNEKYVQIGKTPSNDKVKAERNCYYYIIGRKDKSGKVVYDNSKRRIGQYYIQELFELNRLTEKKYKLYITLPKTNLYTNGYYRIFGNTTFDGSGCIITKTNDNPFMINFDDLDSNTVKYSGSSNITVKNMTVDCTDKSDGTINHYINGFFYMAHCSNVVVDHIAVKNGRYNGHVFQITGARNVTVSDSKFYNLLYINRNTNRRYTRENCGNRKEKNPEYYGNPLFNYEVIQIEPDFSNTNNGTAFALPTIKMSNDDTVSKDVTIEFCRFENVMRAIGNHSTKVKICNRITIYNNIFVNTLGHAVVLPRYNYVTVCNNIFNKISTKQVGGSLVYYGKYIEVNTMNVYENLMFNVYNGCNKINIVDYWGKSHTKIDDKPNTNTDTTK</sequence>
<accession>A0A4P8XVR2</accession>
<name>A0A4P8XVR2_9FIRM</name>
<reference evidence="1 2" key="1">
    <citation type="submission" date="2019-04" db="EMBL/GenBank/DDBJ databases">
        <authorList>
            <person name="Embree M."/>
            <person name="Gaffney J.R."/>
        </authorList>
    </citation>
    <scope>NUCLEOTIDE SEQUENCE [LARGE SCALE GENOMIC DNA]</scope>
    <source>
        <strain evidence="1 2">JE7A12</strain>
    </source>
</reference>
<dbReference type="SUPFAM" id="SSF51126">
    <property type="entry name" value="Pectin lyase-like"/>
    <property type="match status" value="1"/>
</dbReference>
<organism evidence="1 2">
    <name type="scientific">Ruminococcus bovis</name>
    <dbReference type="NCBI Taxonomy" id="2564099"/>
    <lineage>
        <taxon>Bacteria</taxon>
        <taxon>Bacillati</taxon>
        <taxon>Bacillota</taxon>
        <taxon>Clostridia</taxon>
        <taxon>Eubacteriales</taxon>
        <taxon>Oscillospiraceae</taxon>
        <taxon>Ruminococcus</taxon>
    </lineage>
</organism>
<proteinExistence type="predicted"/>
<dbReference type="RefSeq" id="WP_175405417.1">
    <property type="nucleotide sequence ID" value="NZ_CP039381.1"/>
</dbReference>
<dbReference type="Gene3D" id="2.160.20.10">
    <property type="entry name" value="Single-stranded right-handed beta-helix, Pectin lyase-like"/>
    <property type="match status" value="1"/>
</dbReference>